<dbReference type="RefSeq" id="WP_188777416.1">
    <property type="nucleotide sequence ID" value="NZ_BMKQ01000001.1"/>
</dbReference>
<dbReference type="Proteomes" id="UP000649179">
    <property type="component" value="Unassembled WGS sequence"/>
</dbReference>
<protein>
    <submittedName>
        <fullName evidence="2">Uncharacterized protein</fullName>
    </submittedName>
</protein>
<evidence type="ECO:0000313" key="2">
    <source>
        <dbReference type="EMBL" id="GGF32148.1"/>
    </source>
</evidence>
<dbReference type="NCBIfam" id="NF041681">
    <property type="entry name" value="HGxxPAAW"/>
    <property type="match status" value="1"/>
</dbReference>
<dbReference type="Pfam" id="PF20447">
    <property type="entry name" value="DUF6704"/>
    <property type="match status" value="1"/>
</dbReference>
<evidence type="ECO:0000313" key="3">
    <source>
        <dbReference type="Proteomes" id="UP000649179"/>
    </source>
</evidence>
<comment type="caution">
    <text evidence="2">The sequence shown here is derived from an EMBL/GenBank/DDBJ whole genome shotgun (WGS) entry which is preliminary data.</text>
</comment>
<keyword evidence="1" id="KW-0472">Membrane</keyword>
<dbReference type="InterPro" id="IPR046550">
    <property type="entry name" value="DUF6704"/>
</dbReference>
<feature type="transmembrane region" description="Helical" evidence="1">
    <location>
        <begin position="9"/>
        <end position="31"/>
    </location>
</feature>
<accession>A0A917EXU7</accession>
<reference evidence="2" key="2">
    <citation type="submission" date="2020-09" db="EMBL/GenBank/DDBJ databases">
        <authorList>
            <person name="Sun Q."/>
            <person name="Zhou Y."/>
        </authorList>
    </citation>
    <scope>NUCLEOTIDE SEQUENCE</scope>
    <source>
        <strain evidence="2">CGMCC 1.16067</strain>
    </source>
</reference>
<dbReference type="AlphaFoldDB" id="A0A917EXU7"/>
<keyword evidence="3" id="KW-1185">Reference proteome</keyword>
<dbReference type="EMBL" id="BMKQ01000001">
    <property type="protein sequence ID" value="GGF32148.1"/>
    <property type="molecule type" value="Genomic_DNA"/>
</dbReference>
<keyword evidence="1" id="KW-0812">Transmembrane</keyword>
<proteinExistence type="predicted"/>
<gene>
    <name evidence="2" type="ORF">GCM10011519_01950</name>
</gene>
<reference evidence="2" key="1">
    <citation type="journal article" date="2014" name="Int. J. Syst. Evol. Microbiol.">
        <title>Complete genome sequence of Corynebacterium casei LMG S-19264T (=DSM 44701T), isolated from a smear-ripened cheese.</title>
        <authorList>
            <consortium name="US DOE Joint Genome Institute (JGI-PGF)"/>
            <person name="Walter F."/>
            <person name="Albersmeier A."/>
            <person name="Kalinowski J."/>
            <person name="Ruckert C."/>
        </authorList>
    </citation>
    <scope>NUCLEOTIDE SEQUENCE</scope>
    <source>
        <strain evidence="2">CGMCC 1.16067</strain>
    </source>
</reference>
<evidence type="ECO:0000256" key="1">
    <source>
        <dbReference type="SAM" id="Phobius"/>
    </source>
</evidence>
<keyword evidence="1" id="KW-1133">Transmembrane helix</keyword>
<organism evidence="2 3">
    <name type="scientific">Marmoricola endophyticus</name>
    <dbReference type="NCBI Taxonomy" id="2040280"/>
    <lineage>
        <taxon>Bacteria</taxon>
        <taxon>Bacillati</taxon>
        <taxon>Actinomycetota</taxon>
        <taxon>Actinomycetes</taxon>
        <taxon>Propionibacteriales</taxon>
        <taxon>Nocardioidaceae</taxon>
        <taxon>Marmoricola</taxon>
    </lineage>
</organism>
<name>A0A917EXU7_9ACTN</name>
<sequence>MADNHGNTIAAWTAVTIATLGFVVGGIGLMAYSWITFWIGVALLPIGAVAGIVLAKAGYGAPKNALKSRQPAGH</sequence>
<feature type="transmembrane region" description="Helical" evidence="1">
    <location>
        <begin position="37"/>
        <end position="59"/>
    </location>
</feature>